<accession>A0A9N9WUA0</accession>
<evidence type="ECO:0000313" key="9">
    <source>
        <dbReference type="EMBL" id="CAG9809464.1"/>
    </source>
</evidence>
<dbReference type="PRINTS" id="PR00611">
    <property type="entry name" value="ERYTHCRUORIN"/>
</dbReference>
<keyword evidence="1 6" id="KW-0813">Transport</keyword>
<dbReference type="SUPFAM" id="SSF46458">
    <property type="entry name" value="Globin-like"/>
    <property type="match status" value="1"/>
</dbReference>
<dbReference type="AlphaFoldDB" id="A0A9N9WUA0"/>
<keyword evidence="10" id="KW-1185">Reference proteome</keyword>
<sequence length="167" mass="18874">MKLLIVLIIYSTSAFAGPLSPNEANFVKSVWDHVRHNETDMFCSILNQFPDIQAKFPQFEGKDLNSIRNTTEFITQAVRTFTFFSNIIDLSDNPVNIPTITILLKNLGVSHRRYGVTTAQMNEFNYGIVSYLNVSFNTNPNNSWNDVVAAAWTNALDNIFGSVFQNL</sequence>
<evidence type="ECO:0000256" key="1">
    <source>
        <dbReference type="ARBA" id="ARBA00022448"/>
    </source>
</evidence>
<name>A0A9N9WUA0_9DIPT</name>
<evidence type="ECO:0000313" key="10">
    <source>
        <dbReference type="Proteomes" id="UP001153620"/>
    </source>
</evidence>
<dbReference type="GO" id="GO:0005576">
    <property type="term" value="C:extracellular region"/>
    <property type="evidence" value="ECO:0007669"/>
    <property type="project" value="InterPro"/>
</dbReference>
<dbReference type="GO" id="GO:0020037">
    <property type="term" value="F:heme binding"/>
    <property type="evidence" value="ECO:0007669"/>
    <property type="project" value="InterPro"/>
</dbReference>
<keyword evidence="2 6" id="KW-0349">Heme</keyword>
<gene>
    <name evidence="9" type="ORF">CHIRRI_LOCUS12285</name>
</gene>
<dbReference type="PROSITE" id="PS01033">
    <property type="entry name" value="GLOBIN"/>
    <property type="match status" value="1"/>
</dbReference>
<dbReference type="EMBL" id="OU895879">
    <property type="protein sequence ID" value="CAG9809464.1"/>
    <property type="molecule type" value="Genomic_DNA"/>
</dbReference>
<organism evidence="9 10">
    <name type="scientific">Chironomus riparius</name>
    <dbReference type="NCBI Taxonomy" id="315576"/>
    <lineage>
        <taxon>Eukaryota</taxon>
        <taxon>Metazoa</taxon>
        <taxon>Ecdysozoa</taxon>
        <taxon>Arthropoda</taxon>
        <taxon>Hexapoda</taxon>
        <taxon>Insecta</taxon>
        <taxon>Pterygota</taxon>
        <taxon>Neoptera</taxon>
        <taxon>Endopterygota</taxon>
        <taxon>Diptera</taxon>
        <taxon>Nematocera</taxon>
        <taxon>Chironomoidea</taxon>
        <taxon>Chironomidae</taxon>
        <taxon>Chironominae</taxon>
        <taxon>Chironomus</taxon>
    </lineage>
</organism>
<evidence type="ECO:0000259" key="8">
    <source>
        <dbReference type="PROSITE" id="PS01033"/>
    </source>
</evidence>
<evidence type="ECO:0000256" key="4">
    <source>
        <dbReference type="ARBA" id="ARBA00022723"/>
    </source>
</evidence>
<dbReference type="InterPro" id="IPR012292">
    <property type="entry name" value="Globin/Proto"/>
</dbReference>
<reference evidence="9" key="1">
    <citation type="submission" date="2022-01" db="EMBL/GenBank/DDBJ databases">
        <authorList>
            <person name="King R."/>
        </authorList>
    </citation>
    <scope>NUCLEOTIDE SEQUENCE</scope>
</reference>
<evidence type="ECO:0000256" key="2">
    <source>
        <dbReference type="ARBA" id="ARBA00022617"/>
    </source>
</evidence>
<keyword evidence="5" id="KW-0408">Iron</keyword>
<comment type="similarity">
    <text evidence="6">Belongs to the globin family.</text>
</comment>
<dbReference type="Pfam" id="PF00042">
    <property type="entry name" value="Globin"/>
    <property type="match status" value="1"/>
</dbReference>
<dbReference type="GO" id="GO:0046872">
    <property type="term" value="F:metal ion binding"/>
    <property type="evidence" value="ECO:0007669"/>
    <property type="project" value="UniProtKB-KW"/>
</dbReference>
<protein>
    <recommendedName>
        <fullName evidence="8">Globin domain-containing protein</fullName>
    </recommendedName>
</protein>
<dbReference type="InterPro" id="IPR009050">
    <property type="entry name" value="Globin-like_sf"/>
</dbReference>
<evidence type="ECO:0000256" key="3">
    <source>
        <dbReference type="ARBA" id="ARBA00022621"/>
    </source>
</evidence>
<evidence type="ECO:0000256" key="5">
    <source>
        <dbReference type="ARBA" id="ARBA00023004"/>
    </source>
</evidence>
<feature type="domain" description="Globin" evidence="8">
    <location>
        <begin position="18"/>
        <end position="167"/>
    </location>
</feature>
<keyword evidence="3 6" id="KW-0561">Oxygen transport</keyword>
<dbReference type="Proteomes" id="UP001153620">
    <property type="component" value="Chromosome 3"/>
</dbReference>
<dbReference type="InterPro" id="IPR000971">
    <property type="entry name" value="Globin"/>
</dbReference>
<evidence type="ECO:0000256" key="7">
    <source>
        <dbReference type="SAM" id="SignalP"/>
    </source>
</evidence>
<evidence type="ECO:0000256" key="6">
    <source>
        <dbReference type="RuleBase" id="RU000356"/>
    </source>
</evidence>
<keyword evidence="7" id="KW-0732">Signal</keyword>
<dbReference type="CDD" id="cd01040">
    <property type="entry name" value="Mb-like"/>
    <property type="match status" value="1"/>
</dbReference>
<dbReference type="GO" id="GO:0005833">
    <property type="term" value="C:hemoglobin complex"/>
    <property type="evidence" value="ECO:0007669"/>
    <property type="project" value="InterPro"/>
</dbReference>
<feature type="signal peptide" evidence="7">
    <location>
        <begin position="1"/>
        <end position="16"/>
    </location>
</feature>
<dbReference type="GO" id="GO:0005344">
    <property type="term" value="F:oxygen carrier activity"/>
    <property type="evidence" value="ECO:0007669"/>
    <property type="project" value="UniProtKB-KW"/>
</dbReference>
<dbReference type="GO" id="GO:0019825">
    <property type="term" value="F:oxygen binding"/>
    <property type="evidence" value="ECO:0007669"/>
    <property type="project" value="InterPro"/>
</dbReference>
<dbReference type="InterPro" id="IPR002336">
    <property type="entry name" value="Erythrocruorin"/>
</dbReference>
<dbReference type="OrthoDB" id="436496at2759"/>
<dbReference type="Gene3D" id="1.10.490.10">
    <property type="entry name" value="Globins"/>
    <property type="match status" value="1"/>
</dbReference>
<reference evidence="9" key="2">
    <citation type="submission" date="2022-10" db="EMBL/GenBank/DDBJ databases">
        <authorList>
            <consortium name="ENA_rothamsted_submissions"/>
            <consortium name="culmorum"/>
            <person name="King R."/>
        </authorList>
    </citation>
    <scope>NUCLEOTIDE SEQUENCE</scope>
</reference>
<keyword evidence="4" id="KW-0479">Metal-binding</keyword>
<feature type="chain" id="PRO_5040182555" description="Globin domain-containing protein" evidence="7">
    <location>
        <begin position="17"/>
        <end position="167"/>
    </location>
</feature>
<dbReference type="InterPro" id="IPR044399">
    <property type="entry name" value="Mb-like_M"/>
</dbReference>
<proteinExistence type="inferred from homology"/>